<evidence type="ECO:0000259" key="3">
    <source>
        <dbReference type="Pfam" id="PF00483"/>
    </source>
</evidence>
<dbReference type="InterPro" id="IPR050065">
    <property type="entry name" value="GlmU-like"/>
</dbReference>
<evidence type="ECO:0000313" key="4">
    <source>
        <dbReference type="EMBL" id="OGY79112.1"/>
    </source>
</evidence>
<dbReference type="CDD" id="cd04181">
    <property type="entry name" value="NTP_transferase"/>
    <property type="match status" value="1"/>
</dbReference>
<dbReference type="SUPFAM" id="SSF53448">
    <property type="entry name" value="Nucleotide-diphospho-sugar transferases"/>
    <property type="match status" value="1"/>
</dbReference>
<dbReference type="GO" id="GO:0016779">
    <property type="term" value="F:nucleotidyltransferase activity"/>
    <property type="evidence" value="ECO:0007669"/>
    <property type="project" value="UniProtKB-KW"/>
</dbReference>
<proteinExistence type="predicted"/>
<name>A0A1G2AQE0_9BACT</name>
<feature type="domain" description="Nucleotidyl transferase" evidence="3">
    <location>
        <begin position="4"/>
        <end position="233"/>
    </location>
</feature>
<dbReference type="InterPro" id="IPR005835">
    <property type="entry name" value="NTP_transferase_dom"/>
</dbReference>
<protein>
    <recommendedName>
        <fullName evidence="3">Nucleotidyl transferase domain-containing protein</fullName>
    </recommendedName>
</protein>
<keyword evidence="1" id="KW-0808">Transferase</keyword>
<dbReference type="PANTHER" id="PTHR43584:SF8">
    <property type="entry name" value="N-ACETYLMURAMATE ALPHA-1-PHOSPHATE URIDYLYLTRANSFERASE"/>
    <property type="match status" value="1"/>
</dbReference>
<evidence type="ECO:0000256" key="1">
    <source>
        <dbReference type="ARBA" id="ARBA00022679"/>
    </source>
</evidence>
<gene>
    <name evidence="4" type="ORF">A3B74_01435</name>
</gene>
<dbReference type="Pfam" id="PF00483">
    <property type="entry name" value="NTP_transferase"/>
    <property type="match status" value="1"/>
</dbReference>
<organism evidence="4 5">
    <name type="scientific">Candidatus Kerfeldbacteria bacterium RIFCSPHIGHO2_02_FULL_42_14</name>
    <dbReference type="NCBI Taxonomy" id="1798540"/>
    <lineage>
        <taxon>Bacteria</taxon>
        <taxon>Candidatus Kerfeldiibacteriota</taxon>
    </lineage>
</organism>
<dbReference type="EMBL" id="MHKB01000010">
    <property type="protein sequence ID" value="OGY79112.1"/>
    <property type="molecule type" value="Genomic_DNA"/>
</dbReference>
<dbReference type="AlphaFoldDB" id="A0A1G2AQE0"/>
<dbReference type="STRING" id="1798540.A3B74_01435"/>
<sequence length="242" mass="27795">MIRKAIVAAAGRGTRMKHLSQDRPKHLIPVCGRPFLYYVIQHLHEAGIHDIVVVAGYKAETLQDSMRKYFSDIRVVNQFAKLGEERYGTACPLECVREEVSAEPFVFLYGDNLYSPSDLARIADDNTFHAVAGLHHEHPEHYGVLVTQNNFLTRIVEKPKQFVGNFINVGLYRFYPEVFQYLDHIEKSERGEYEVTDVVSLLAAKKKVQVVSLADYWFDFGKPEDIHIVEKFLNTGAYDRED</sequence>
<keyword evidence="2" id="KW-0548">Nucleotidyltransferase</keyword>
<dbReference type="Gene3D" id="3.90.550.10">
    <property type="entry name" value="Spore Coat Polysaccharide Biosynthesis Protein SpsA, Chain A"/>
    <property type="match status" value="1"/>
</dbReference>
<evidence type="ECO:0000313" key="5">
    <source>
        <dbReference type="Proteomes" id="UP000177165"/>
    </source>
</evidence>
<comment type="caution">
    <text evidence="4">The sequence shown here is derived from an EMBL/GenBank/DDBJ whole genome shotgun (WGS) entry which is preliminary data.</text>
</comment>
<dbReference type="Proteomes" id="UP000177165">
    <property type="component" value="Unassembled WGS sequence"/>
</dbReference>
<evidence type="ECO:0000256" key="2">
    <source>
        <dbReference type="ARBA" id="ARBA00022695"/>
    </source>
</evidence>
<accession>A0A1G2AQE0</accession>
<dbReference type="InterPro" id="IPR029044">
    <property type="entry name" value="Nucleotide-diphossugar_trans"/>
</dbReference>
<reference evidence="4 5" key="1">
    <citation type="journal article" date="2016" name="Nat. Commun.">
        <title>Thousands of microbial genomes shed light on interconnected biogeochemical processes in an aquifer system.</title>
        <authorList>
            <person name="Anantharaman K."/>
            <person name="Brown C.T."/>
            <person name="Hug L.A."/>
            <person name="Sharon I."/>
            <person name="Castelle C.J."/>
            <person name="Probst A.J."/>
            <person name="Thomas B.C."/>
            <person name="Singh A."/>
            <person name="Wilkins M.J."/>
            <person name="Karaoz U."/>
            <person name="Brodie E.L."/>
            <person name="Williams K.H."/>
            <person name="Hubbard S.S."/>
            <person name="Banfield J.F."/>
        </authorList>
    </citation>
    <scope>NUCLEOTIDE SEQUENCE [LARGE SCALE GENOMIC DNA]</scope>
</reference>
<dbReference type="PANTHER" id="PTHR43584">
    <property type="entry name" value="NUCLEOTIDYL TRANSFERASE"/>
    <property type="match status" value="1"/>
</dbReference>